<evidence type="ECO:0000256" key="1">
    <source>
        <dbReference type="ARBA" id="ARBA00004496"/>
    </source>
</evidence>
<feature type="domain" description="PUM-HD" evidence="8">
    <location>
        <begin position="143"/>
        <end position="479"/>
    </location>
</feature>
<protein>
    <recommendedName>
        <fullName evidence="8">PUM-HD domain-containing protein</fullName>
    </recommendedName>
</protein>
<dbReference type="GO" id="GO:0006417">
    <property type="term" value="P:regulation of translation"/>
    <property type="evidence" value="ECO:0007669"/>
    <property type="project" value="UniProtKB-KW"/>
</dbReference>
<keyword evidence="5" id="KW-0694">RNA-binding</keyword>
<evidence type="ECO:0000259" key="8">
    <source>
        <dbReference type="PROSITE" id="PS50303"/>
    </source>
</evidence>
<evidence type="ECO:0000256" key="4">
    <source>
        <dbReference type="ARBA" id="ARBA00022845"/>
    </source>
</evidence>
<keyword evidence="2" id="KW-0963">Cytoplasm</keyword>
<dbReference type="EMBL" id="JAAMPC010000007">
    <property type="protein sequence ID" value="KAG2302372.1"/>
    <property type="molecule type" value="Genomic_DNA"/>
</dbReference>
<feature type="repeat" description="Pumilio" evidence="6">
    <location>
        <begin position="385"/>
        <end position="423"/>
    </location>
</feature>
<evidence type="ECO:0000256" key="7">
    <source>
        <dbReference type="SAM" id="MobiDB-lite"/>
    </source>
</evidence>
<name>A0A8X7V4Z5_BRACI</name>
<dbReference type="AlphaFoldDB" id="A0A8X7V4Z5"/>
<dbReference type="Pfam" id="PF00806">
    <property type="entry name" value="PUF"/>
    <property type="match status" value="5"/>
</dbReference>
<dbReference type="InterPro" id="IPR011989">
    <property type="entry name" value="ARM-like"/>
</dbReference>
<feature type="repeat" description="Pumilio" evidence="6">
    <location>
        <begin position="203"/>
        <end position="238"/>
    </location>
</feature>
<evidence type="ECO:0000313" key="10">
    <source>
        <dbReference type="Proteomes" id="UP000886595"/>
    </source>
</evidence>
<gene>
    <name evidence="9" type="ORF">Bca52824_031023</name>
</gene>
<dbReference type="OrthoDB" id="668540at2759"/>
<comment type="subcellular location">
    <subcellularLocation>
        <location evidence="1">Cytoplasm</location>
    </subcellularLocation>
</comment>
<sequence length="479" mass="54304">MDSSSINTNSKSYRRETAKEENPTLVNQRGASQLQPPQSQPNPHRLLDEGISRIYSGADLQTLESSFGSLSFTNSSAHQQNPFLNNRRTNRSSSSSINGCVGSDGLWDSNNGVFLNRNSQDIPYYSRGHRWGSNYGLGSVRNNNSSWRRSNQGFLNNHDPSMSFGNPRMRSIASLAQDQSSSAELQRRISQGSKETVDVIFEGVIFHICDLMVDPYGQHVVRKLMERCSPEQITQIVDAITQFQFRFVNICSDPVGALSVKSLLRFLRCEEQIVRMVRAISLGALAFTSSGNALVLQCFKQFHPSHTWDLLEVIAQNCLQIATDEYGCRMLQQFLDIGCNVVKQRLTQEIIANALRLCVDSFGNYVVQYLLELGDPNVTICLIRQLLGNYAYLARNKFASHVVQKFLNIGYIDPSSIVRDLLRDIDTLLCDPFGNYVIQTAWFVCKEELRMILMRHIDRNKPLMRCNMYGNKILQRLNL</sequence>
<dbReference type="InterPro" id="IPR033133">
    <property type="entry name" value="PUM-HD"/>
</dbReference>
<dbReference type="GO" id="GO:0005737">
    <property type="term" value="C:cytoplasm"/>
    <property type="evidence" value="ECO:0007669"/>
    <property type="project" value="UniProtKB-SubCell"/>
</dbReference>
<feature type="repeat" description="Pumilio" evidence="6">
    <location>
        <begin position="349"/>
        <end position="384"/>
    </location>
</feature>
<evidence type="ECO:0000256" key="3">
    <source>
        <dbReference type="ARBA" id="ARBA00022737"/>
    </source>
</evidence>
<dbReference type="Proteomes" id="UP000886595">
    <property type="component" value="Unassembled WGS sequence"/>
</dbReference>
<dbReference type="SUPFAM" id="SSF48371">
    <property type="entry name" value="ARM repeat"/>
    <property type="match status" value="1"/>
</dbReference>
<dbReference type="Gene3D" id="1.25.10.10">
    <property type="entry name" value="Leucine-rich Repeat Variant"/>
    <property type="match status" value="1"/>
</dbReference>
<keyword evidence="3" id="KW-0677">Repeat</keyword>
<feature type="compositionally biased region" description="Polar residues" evidence="7">
    <location>
        <begin position="1"/>
        <end position="11"/>
    </location>
</feature>
<organism evidence="9 10">
    <name type="scientific">Brassica carinata</name>
    <name type="common">Ethiopian mustard</name>
    <name type="synonym">Abyssinian cabbage</name>
    <dbReference type="NCBI Taxonomy" id="52824"/>
    <lineage>
        <taxon>Eukaryota</taxon>
        <taxon>Viridiplantae</taxon>
        <taxon>Streptophyta</taxon>
        <taxon>Embryophyta</taxon>
        <taxon>Tracheophyta</taxon>
        <taxon>Spermatophyta</taxon>
        <taxon>Magnoliopsida</taxon>
        <taxon>eudicotyledons</taxon>
        <taxon>Gunneridae</taxon>
        <taxon>Pentapetalae</taxon>
        <taxon>rosids</taxon>
        <taxon>malvids</taxon>
        <taxon>Brassicales</taxon>
        <taxon>Brassicaceae</taxon>
        <taxon>Brassiceae</taxon>
        <taxon>Brassica</taxon>
    </lineage>
</organism>
<evidence type="ECO:0000256" key="5">
    <source>
        <dbReference type="ARBA" id="ARBA00022884"/>
    </source>
</evidence>
<evidence type="ECO:0000256" key="6">
    <source>
        <dbReference type="PROSITE-ProRule" id="PRU00317"/>
    </source>
</evidence>
<feature type="repeat" description="Pumilio" evidence="6">
    <location>
        <begin position="312"/>
        <end position="348"/>
    </location>
</feature>
<proteinExistence type="predicted"/>
<feature type="region of interest" description="Disordered" evidence="7">
    <location>
        <begin position="1"/>
        <end position="46"/>
    </location>
</feature>
<keyword evidence="4" id="KW-0810">Translation regulation</keyword>
<dbReference type="InterPro" id="IPR016024">
    <property type="entry name" value="ARM-type_fold"/>
</dbReference>
<evidence type="ECO:0000256" key="2">
    <source>
        <dbReference type="ARBA" id="ARBA00022490"/>
    </source>
</evidence>
<dbReference type="PROSITE" id="PS50303">
    <property type="entry name" value="PUM_HD"/>
    <property type="match status" value="1"/>
</dbReference>
<keyword evidence="10" id="KW-1185">Reference proteome</keyword>
<feature type="compositionally biased region" description="Basic and acidic residues" evidence="7">
    <location>
        <begin position="13"/>
        <end position="22"/>
    </location>
</feature>
<evidence type="ECO:0000313" key="9">
    <source>
        <dbReference type="EMBL" id="KAG2302372.1"/>
    </source>
</evidence>
<dbReference type="PANTHER" id="PTHR12537:SF186">
    <property type="entry name" value="PUMILIO HOMOLOG 14-RELATED"/>
    <property type="match status" value="1"/>
</dbReference>
<dbReference type="InterPro" id="IPR001313">
    <property type="entry name" value="Pumilio_RNA-bd_rpt"/>
</dbReference>
<comment type="caution">
    <text evidence="9">The sequence shown here is derived from an EMBL/GenBank/DDBJ whole genome shotgun (WGS) entry which is preliminary data.</text>
</comment>
<dbReference type="SMART" id="SM00025">
    <property type="entry name" value="Pumilio"/>
    <property type="match status" value="5"/>
</dbReference>
<dbReference type="GO" id="GO:0003729">
    <property type="term" value="F:mRNA binding"/>
    <property type="evidence" value="ECO:0007669"/>
    <property type="project" value="TreeGrafter"/>
</dbReference>
<dbReference type="PROSITE" id="PS50302">
    <property type="entry name" value="PUM"/>
    <property type="match status" value="4"/>
</dbReference>
<reference evidence="9 10" key="1">
    <citation type="submission" date="2020-02" db="EMBL/GenBank/DDBJ databases">
        <authorList>
            <person name="Ma Q."/>
            <person name="Huang Y."/>
            <person name="Song X."/>
            <person name="Pei D."/>
        </authorList>
    </citation>
    <scope>NUCLEOTIDE SEQUENCE [LARGE SCALE GENOMIC DNA]</scope>
    <source>
        <strain evidence="9">Sxm20200214</strain>
        <tissue evidence="9">Leaf</tissue>
    </source>
</reference>
<dbReference type="PANTHER" id="PTHR12537">
    <property type="entry name" value="RNA BINDING PROTEIN PUMILIO-RELATED"/>
    <property type="match status" value="1"/>
</dbReference>
<accession>A0A8X7V4Z5</accession>
<feature type="compositionally biased region" description="Low complexity" evidence="7">
    <location>
        <begin position="32"/>
        <end position="43"/>
    </location>
</feature>